<proteinExistence type="predicted"/>
<evidence type="ECO:0000313" key="4">
    <source>
        <dbReference type="Proteomes" id="UP000434957"/>
    </source>
</evidence>
<gene>
    <name evidence="3" type="ORF">PR003_g30015</name>
</gene>
<reference evidence="3 4" key="1">
    <citation type="submission" date="2018-08" db="EMBL/GenBank/DDBJ databases">
        <title>Genomic investigation of the strawberry pathogen Phytophthora fragariae indicates pathogenicity is determined by transcriptional variation in three key races.</title>
        <authorList>
            <person name="Adams T.M."/>
            <person name="Armitage A.D."/>
            <person name="Sobczyk M.K."/>
            <person name="Bates H.J."/>
            <person name="Dunwell J.M."/>
            <person name="Nellist C.F."/>
            <person name="Harrison R.J."/>
        </authorList>
    </citation>
    <scope>NUCLEOTIDE SEQUENCE [LARGE SCALE GENOMIC DNA]</scope>
    <source>
        <strain evidence="3 4">SCRP333</strain>
    </source>
</reference>
<evidence type="ECO:0000256" key="1">
    <source>
        <dbReference type="SAM" id="MobiDB-lite"/>
    </source>
</evidence>
<organism evidence="3 4">
    <name type="scientific">Phytophthora rubi</name>
    <dbReference type="NCBI Taxonomy" id="129364"/>
    <lineage>
        <taxon>Eukaryota</taxon>
        <taxon>Sar</taxon>
        <taxon>Stramenopiles</taxon>
        <taxon>Oomycota</taxon>
        <taxon>Peronosporomycetes</taxon>
        <taxon>Peronosporales</taxon>
        <taxon>Peronosporaceae</taxon>
        <taxon>Phytophthora</taxon>
    </lineage>
</organism>
<evidence type="ECO:0000313" key="3">
    <source>
        <dbReference type="EMBL" id="KAE9273065.1"/>
    </source>
</evidence>
<evidence type="ECO:0000256" key="2">
    <source>
        <dbReference type="SAM" id="SignalP"/>
    </source>
</evidence>
<name>A0A6A4BF42_9STRA</name>
<feature type="chain" id="PRO_5025504951" evidence="2">
    <location>
        <begin position="21"/>
        <end position="57"/>
    </location>
</feature>
<feature type="region of interest" description="Disordered" evidence="1">
    <location>
        <begin position="16"/>
        <end position="41"/>
    </location>
</feature>
<comment type="caution">
    <text evidence="3">The sequence shown here is derived from an EMBL/GenBank/DDBJ whole genome shotgun (WGS) entry which is preliminary data.</text>
</comment>
<keyword evidence="2" id="KW-0732">Signal</keyword>
<dbReference type="AlphaFoldDB" id="A0A6A4BF42"/>
<accession>A0A6A4BF42</accession>
<keyword evidence="4" id="KW-1185">Reference proteome</keyword>
<dbReference type="EMBL" id="QXFT01005346">
    <property type="protein sequence ID" value="KAE9273065.1"/>
    <property type="molecule type" value="Genomic_DNA"/>
</dbReference>
<dbReference type="Proteomes" id="UP000434957">
    <property type="component" value="Unassembled WGS sequence"/>
</dbReference>
<feature type="signal peptide" evidence="2">
    <location>
        <begin position="1"/>
        <end position="20"/>
    </location>
</feature>
<protein>
    <submittedName>
        <fullName evidence="3">Uncharacterized protein</fullName>
    </submittedName>
</protein>
<sequence>MSASWFALLASGLNSHTAHGTVPPRERFATRGGKAGYSSSLWRSQRRRSVASQASVT</sequence>